<sequence>MERLTKKEIRKSSVTKSSSQWMVMVTRFHPNKPGQVLTIKNNFKQMKLCWMRRFDNLGSLVIPSNSNCKLERIEGCFANYYT</sequence>
<dbReference type="EMBL" id="CP002955">
    <property type="protein sequence ID" value="AEL27058.1"/>
    <property type="molecule type" value="Genomic_DNA"/>
</dbReference>
<reference evidence="2" key="1">
    <citation type="submission" date="2011-07" db="EMBL/GenBank/DDBJ databases">
        <title>The complete genome of Cyclobacterium marinum DSM 745.</title>
        <authorList>
            <person name="Lucas S."/>
            <person name="Han J."/>
            <person name="Lapidus A."/>
            <person name="Bruce D."/>
            <person name="Goodwin L."/>
            <person name="Pitluck S."/>
            <person name="Peters L."/>
            <person name="Kyrpides N."/>
            <person name="Mavromatis K."/>
            <person name="Ivanova N."/>
            <person name="Ovchinnikova G."/>
            <person name="Chertkov O."/>
            <person name="Detter J.C."/>
            <person name="Tapia R."/>
            <person name="Han C."/>
            <person name="Land M."/>
            <person name="Hauser L."/>
            <person name="Markowitz V."/>
            <person name="Cheng J.-F."/>
            <person name="Hugenholtz P."/>
            <person name="Woyke T."/>
            <person name="Wu D."/>
            <person name="Tindall B."/>
            <person name="Schuetze A."/>
            <person name="Brambilla E."/>
            <person name="Klenk H.-P."/>
            <person name="Eisen J.A."/>
        </authorList>
    </citation>
    <scope>NUCLEOTIDE SEQUENCE [LARGE SCALE GENOMIC DNA]</scope>
    <source>
        <strain evidence="2">ATCC 25205 / DSM 745 / LMG 13164 / NCIMB 1802</strain>
    </source>
</reference>
<organism evidence="1 2">
    <name type="scientific">Cyclobacterium marinum (strain ATCC 25205 / DSM 745 / LMG 13164 / NCIMB 1802)</name>
    <name type="common">Flectobacillus marinus</name>
    <dbReference type="NCBI Taxonomy" id="880070"/>
    <lineage>
        <taxon>Bacteria</taxon>
        <taxon>Pseudomonadati</taxon>
        <taxon>Bacteroidota</taxon>
        <taxon>Cytophagia</taxon>
        <taxon>Cytophagales</taxon>
        <taxon>Cyclobacteriaceae</taxon>
        <taxon>Cyclobacterium</taxon>
    </lineage>
</organism>
<dbReference type="HOGENOM" id="CLU_2552595_0_0_10"/>
<protein>
    <submittedName>
        <fullName evidence="1">Uncharacterized protein</fullName>
    </submittedName>
</protein>
<proteinExistence type="predicted"/>
<evidence type="ECO:0000313" key="2">
    <source>
        <dbReference type="Proteomes" id="UP000001635"/>
    </source>
</evidence>
<accession>G0IV67</accession>
<keyword evidence="2" id="KW-1185">Reference proteome</keyword>
<evidence type="ECO:0000313" key="1">
    <source>
        <dbReference type="EMBL" id="AEL27058.1"/>
    </source>
</evidence>
<name>G0IV67_CYCMS</name>
<gene>
    <name evidence="1" type="ordered locus">Cycma_3335</name>
</gene>
<dbReference type="KEGG" id="cmr:Cycma_3335"/>
<dbReference type="AlphaFoldDB" id="G0IV67"/>
<dbReference type="Proteomes" id="UP000001635">
    <property type="component" value="Chromosome"/>
</dbReference>